<evidence type="ECO:0008006" key="3">
    <source>
        <dbReference type="Google" id="ProtNLM"/>
    </source>
</evidence>
<dbReference type="RefSeq" id="WP_282335301.1">
    <property type="nucleotide sequence ID" value="NZ_JASBRG010000007.1"/>
</dbReference>
<accession>A0ABT6RF42</accession>
<protein>
    <recommendedName>
        <fullName evidence="3">Cupin domain-containing protein</fullName>
    </recommendedName>
</protein>
<proteinExistence type="predicted"/>
<dbReference type="EMBL" id="JASBRG010000007">
    <property type="protein sequence ID" value="MDI3321191.1"/>
    <property type="molecule type" value="Genomic_DNA"/>
</dbReference>
<organism evidence="1 2">
    <name type="scientific">Pinibacter soli</name>
    <dbReference type="NCBI Taxonomy" id="3044211"/>
    <lineage>
        <taxon>Bacteria</taxon>
        <taxon>Pseudomonadati</taxon>
        <taxon>Bacteroidota</taxon>
        <taxon>Chitinophagia</taxon>
        <taxon>Chitinophagales</taxon>
        <taxon>Chitinophagaceae</taxon>
        <taxon>Pinibacter</taxon>
    </lineage>
</organism>
<evidence type="ECO:0000313" key="2">
    <source>
        <dbReference type="Proteomes" id="UP001226434"/>
    </source>
</evidence>
<comment type="caution">
    <text evidence="1">The sequence shown here is derived from an EMBL/GenBank/DDBJ whole genome shotgun (WGS) entry which is preliminary data.</text>
</comment>
<dbReference type="Proteomes" id="UP001226434">
    <property type="component" value="Unassembled WGS sequence"/>
</dbReference>
<sequence length="122" mass="13856">MTTNNNKPWPYPDSLDALIASPQHHKLLFENEFVRVLDTLIPPGETTAIHTHRYPASTYILSWSDFVRFDDEGNVMLDTRMLEKKPGPGAANWVEALPPHVLQNVGTQDIHVISVEQKIEKL</sequence>
<keyword evidence="2" id="KW-1185">Reference proteome</keyword>
<evidence type="ECO:0000313" key="1">
    <source>
        <dbReference type="EMBL" id="MDI3321191.1"/>
    </source>
</evidence>
<dbReference type="SUPFAM" id="SSF51182">
    <property type="entry name" value="RmlC-like cupins"/>
    <property type="match status" value="1"/>
</dbReference>
<dbReference type="Gene3D" id="2.60.120.10">
    <property type="entry name" value="Jelly Rolls"/>
    <property type="match status" value="1"/>
</dbReference>
<reference evidence="1 2" key="1">
    <citation type="submission" date="2023-05" db="EMBL/GenBank/DDBJ databases">
        <title>Genome sequence of Pinibacter sp. MAH-24.</title>
        <authorList>
            <person name="Huq M.A."/>
        </authorList>
    </citation>
    <scope>NUCLEOTIDE SEQUENCE [LARGE SCALE GENOMIC DNA]</scope>
    <source>
        <strain evidence="1 2">MAH-24</strain>
    </source>
</reference>
<name>A0ABT6RF42_9BACT</name>
<gene>
    <name evidence="1" type="ORF">QJ048_15460</name>
</gene>
<dbReference type="InterPro" id="IPR014710">
    <property type="entry name" value="RmlC-like_jellyroll"/>
</dbReference>
<dbReference type="InterPro" id="IPR011051">
    <property type="entry name" value="RmlC_Cupin_sf"/>
</dbReference>